<feature type="domain" description="EamA" evidence="7">
    <location>
        <begin position="8"/>
        <end position="136"/>
    </location>
</feature>
<dbReference type="RefSeq" id="WP_089759842.1">
    <property type="nucleotide sequence ID" value="NZ_BKAT01000005.1"/>
</dbReference>
<evidence type="ECO:0000259" key="7">
    <source>
        <dbReference type="Pfam" id="PF00892"/>
    </source>
</evidence>
<dbReference type="AlphaFoldDB" id="A0A1H3ZM30"/>
<dbReference type="SUPFAM" id="SSF103481">
    <property type="entry name" value="Multidrug resistance efflux transporter EmrE"/>
    <property type="match status" value="2"/>
</dbReference>
<keyword evidence="5 6" id="KW-0472">Membrane</keyword>
<dbReference type="InterPro" id="IPR051258">
    <property type="entry name" value="Diverse_Substrate_Transporter"/>
</dbReference>
<feature type="transmembrane region" description="Helical" evidence="6">
    <location>
        <begin position="121"/>
        <end position="142"/>
    </location>
</feature>
<evidence type="ECO:0000256" key="4">
    <source>
        <dbReference type="ARBA" id="ARBA00022989"/>
    </source>
</evidence>
<accession>A0A1H3ZM30</accession>
<feature type="transmembrane region" description="Helical" evidence="6">
    <location>
        <begin position="90"/>
        <end position="109"/>
    </location>
</feature>
<evidence type="ECO:0000256" key="1">
    <source>
        <dbReference type="ARBA" id="ARBA00004651"/>
    </source>
</evidence>
<evidence type="ECO:0000313" key="9">
    <source>
        <dbReference type="Proteomes" id="UP000199656"/>
    </source>
</evidence>
<keyword evidence="9" id="KW-1185">Reference proteome</keyword>
<dbReference type="STRING" id="408074.SAMN05660909_01302"/>
<dbReference type="GO" id="GO:0005886">
    <property type="term" value="C:plasma membrane"/>
    <property type="evidence" value="ECO:0007669"/>
    <property type="project" value="UniProtKB-SubCell"/>
</dbReference>
<organism evidence="8 9">
    <name type="scientific">Chitinophaga terrae</name>
    <name type="common">ex Kim and Jung 2007</name>
    <dbReference type="NCBI Taxonomy" id="408074"/>
    <lineage>
        <taxon>Bacteria</taxon>
        <taxon>Pseudomonadati</taxon>
        <taxon>Bacteroidota</taxon>
        <taxon>Chitinophagia</taxon>
        <taxon>Chitinophagales</taxon>
        <taxon>Chitinophagaceae</taxon>
        <taxon>Chitinophaga</taxon>
    </lineage>
</organism>
<feature type="transmembrane region" description="Helical" evidence="6">
    <location>
        <begin position="176"/>
        <end position="201"/>
    </location>
</feature>
<feature type="transmembrane region" description="Helical" evidence="6">
    <location>
        <begin position="238"/>
        <end position="257"/>
    </location>
</feature>
<dbReference type="PANTHER" id="PTHR42920:SF5">
    <property type="entry name" value="EAMA DOMAIN-CONTAINING PROTEIN"/>
    <property type="match status" value="1"/>
</dbReference>
<comment type="subcellular location">
    <subcellularLocation>
        <location evidence="1">Cell membrane</location>
        <topology evidence="1">Multi-pass membrane protein</topology>
    </subcellularLocation>
</comment>
<evidence type="ECO:0000256" key="2">
    <source>
        <dbReference type="ARBA" id="ARBA00022475"/>
    </source>
</evidence>
<evidence type="ECO:0000256" key="5">
    <source>
        <dbReference type="ARBA" id="ARBA00023136"/>
    </source>
</evidence>
<dbReference type="EMBL" id="FNRL01000004">
    <property type="protein sequence ID" value="SEA24708.1"/>
    <property type="molecule type" value="Genomic_DNA"/>
</dbReference>
<dbReference type="InterPro" id="IPR037185">
    <property type="entry name" value="EmrE-like"/>
</dbReference>
<dbReference type="Pfam" id="PF00892">
    <property type="entry name" value="EamA"/>
    <property type="match status" value="2"/>
</dbReference>
<feature type="transmembrane region" description="Helical" evidence="6">
    <location>
        <begin position="65"/>
        <end position="84"/>
    </location>
</feature>
<keyword evidence="3 6" id="KW-0812">Transmembrane</keyword>
<evidence type="ECO:0000313" key="8">
    <source>
        <dbReference type="EMBL" id="SEA24708.1"/>
    </source>
</evidence>
<feature type="transmembrane region" description="Helical" evidence="6">
    <location>
        <begin position="207"/>
        <end position="226"/>
    </location>
</feature>
<keyword evidence="4 6" id="KW-1133">Transmembrane helix</keyword>
<evidence type="ECO:0000256" key="6">
    <source>
        <dbReference type="SAM" id="Phobius"/>
    </source>
</evidence>
<proteinExistence type="predicted"/>
<keyword evidence="2" id="KW-1003">Cell membrane</keyword>
<sequence length="291" mass="31956">MSKRHLFVVLLILGTAFWGISFSVTKLAIGAVSQSTFLVYRFVLATLVLAIVLFKQLMKTSKQNIVQGIRLAIPLTLGIHFQTLGIKYTAASQCAFVAGTCVIVIPILKSLVYKKTVAPKIWLASLVALAGLFVISLTSSLSVSIGDLYTITGTFGFSVYLIKVEEYAGSGEVVKTIVPMFATCTLVMLCVALTDSAANWIPQNHEFWMGIVFCALLSTAYMYTISNLAQRYISAERVAIIYLFEPIFAAIAAIVLLDEQLTWRLLVGGLLIFIGTLISEVKWKRREVSAY</sequence>
<protein>
    <submittedName>
        <fullName evidence="8">Permease of the drug/metabolite transporter (DMT) superfamily</fullName>
    </submittedName>
</protein>
<evidence type="ECO:0000256" key="3">
    <source>
        <dbReference type="ARBA" id="ARBA00022692"/>
    </source>
</evidence>
<feature type="transmembrane region" description="Helical" evidence="6">
    <location>
        <begin position="38"/>
        <end position="58"/>
    </location>
</feature>
<dbReference type="Proteomes" id="UP000199656">
    <property type="component" value="Unassembled WGS sequence"/>
</dbReference>
<feature type="domain" description="EamA" evidence="7">
    <location>
        <begin position="145"/>
        <end position="278"/>
    </location>
</feature>
<feature type="transmembrane region" description="Helical" evidence="6">
    <location>
        <begin position="263"/>
        <end position="281"/>
    </location>
</feature>
<name>A0A1H3ZM30_9BACT</name>
<feature type="transmembrane region" description="Helical" evidence="6">
    <location>
        <begin position="148"/>
        <end position="164"/>
    </location>
</feature>
<reference evidence="9" key="1">
    <citation type="submission" date="2016-10" db="EMBL/GenBank/DDBJ databases">
        <authorList>
            <person name="Varghese N."/>
            <person name="Submissions S."/>
        </authorList>
    </citation>
    <scope>NUCLEOTIDE SEQUENCE [LARGE SCALE GENOMIC DNA]</scope>
    <source>
        <strain evidence="9">DSM 23920</strain>
    </source>
</reference>
<dbReference type="PANTHER" id="PTHR42920">
    <property type="entry name" value="OS03G0707200 PROTEIN-RELATED"/>
    <property type="match status" value="1"/>
</dbReference>
<gene>
    <name evidence="8" type="ORF">SAMN05660909_01302</name>
</gene>
<dbReference type="OrthoDB" id="9150437at2"/>
<dbReference type="InterPro" id="IPR000620">
    <property type="entry name" value="EamA_dom"/>
</dbReference>